<evidence type="ECO:0000313" key="2">
    <source>
        <dbReference type="Proteomes" id="UP000316598"/>
    </source>
</evidence>
<keyword evidence="2" id="KW-1185">Reference proteome</keyword>
<comment type="caution">
    <text evidence="1">The sequence shown here is derived from an EMBL/GenBank/DDBJ whole genome shotgun (WGS) entry which is preliminary data.</text>
</comment>
<organism evidence="1 2">
    <name type="scientific">Rubripirellula amarantea</name>
    <dbReference type="NCBI Taxonomy" id="2527999"/>
    <lineage>
        <taxon>Bacteria</taxon>
        <taxon>Pseudomonadati</taxon>
        <taxon>Planctomycetota</taxon>
        <taxon>Planctomycetia</taxon>
        <taxon>Pirellulales</taxon>
        <taxon>Pirellulaceae</taxon>
        <taxon>Rubripirellula</taxon>
    </lineage>
</organism>
<dbReference type="AlphaFoldDB" id="A0A5C5WVM4"/>
<evidence type="ECO:0000313" key="1">
    <source>
        <dbReference type="EMBL" id="TWT55004.1"/>
    </source>
</evidence>
<accession>A0A5C5WVM4</accession>
<reference evidence="1 2" key="1">
    <citation type="submission" date="2019-02" db="EMBL/GenBank/DDBJ databases">
        <title>Deep-cultivation of Planctomycetes and their phenomic and genomic characterization uncovers novel biology.</title>
        <authorList>
            <person name="Wiegand S."/>
            <person name="Jogler M."/>
            <person name="Boedeker C."/>
            <person name="Pinto D."/>
            <person name="Vollmers J."/>
            <person name="Rivas-Marin E."/>
            <person name="Kohn T."/>
            <person name="Peeters S.H."/>
            <person name="Heuer A."/>
            <person name="Rast P."/>
            <person name="Oberbeckmann S."/>
            <person name="Bunk B."/>
            <person name="Jeske O."/>
            <person name="Meyerdierks A."/>
            <person name="Storesund J.E."/>
            <person name="Kallscheuer N."/>
            <person name="Luecker S."/>
            <person name="Lage O.M."/>
            <person name="Pohl T."/>
            <person name="Merkel B.J."/>
            <person name="Hornburger P."/>
            <person name="Mueller R.-W."/>
            <person name="Bruemmer F."/>
            <person name="Labrenz M."/>
            <person name="Spormann A.M."/>
            <person name="Op Den Camp H."/>
            <person name="Overmann J."/>
            <person name="Amann R."/>
            <person name="Jetten M.S.M."/>
            <person name="Mascher T."/>
            <person name="Medema M.H."/>
            <person name="Devos D.P."/>
            <person name="Kaster A.-K."/>
            <person name="Ovreas L."/>
            <person name="Rohde M."/>
            <person name="Galperin M.Y."/>
            <person name="Jogler C."/>
        </authorList>
    </citation>
    <scope>NUCLEOTIDE SEQUENCE [LARGE SCALE GENOMIC DNA]</scope>
    <source>
        <strain evidence="1 2">Pla22</strain>
    </source>
</reference>
<proteinExistence type="predicted"/>
<name>A0A5C5WVM4_9BACT</name>
<sequence>MCRGLAVSAVISLDRYWHSNHVVTGLEYASSIFAHFYPSLIVGQIADFVGRWGGHHQPLLITQLLTQMLTQLLTRGAHD</sequence>
<dbReference type="EMBL" id="SJPI01000001">
    <property type="protein sequence ID" value="TWT55004.1"/>
    <property type="molecule type" value="Genomic_DNA"/>
</dbReference>
<protein>
    <submittedName>
        <fullName evidence="1">Uncharacterized protein</fullName>
    </submittedName>
</protein>
<dbReference type="Proteomes" id="UP000316598">
    <property type="component" value="Unassembled WGS sequence"/>
</dbReference>
<gene>
    <name evidence="1" type="ORF">Pla22_26580</name>
</gene>